<dbReference type="STRING" id="1176587.A8C56_21000"/>
<dbReference type="OrthoDB" id="1415838at2"/>
<dbReference type="EMBL" id="CP015772">
    <property type="protein sequence ID" value="ANH83127.1"/>
    <property type="molecule type" value="Genomic_DNA"/>
</dbReference>
<accession>A0A1A9I602</accession>
<dbReference type="Proteomes" id="UP000077667">
    <property type="component" value="Chromosome"/>
</dbReference>
<protein>
    <submittedName>
        <fullName evidence="1">Uncharacterized protein</fullName>
    </submittedName>
</protein>
<evidence type="ECO:0000313" key="2">
    <source>
        <dbReference type="Proteomes" id="UP000077667"/>
    </source>
</evidence>
<dbReference type="RefSeq" id="WP_067760411.1">
    <property type="nucleotide sequence ID" value="NZ_CP015772.1"/>
</dbReference>
<keyword evidence="2" id="KW-1185">Reference proteome</keyword>
<reference evidence="1 2" key="1">
    <citation type="submission" date="2016-05" db="EMBL/GenBank/DDBJ databases">
        <title>Niabella ginsenosidivorans BS26 whole genome sequencing.</title>
        <authorList>
            <person name="Im W.T."/>
            <person name="Siddiqi M.Z."/>
        </authorList>
    </citation>
    <scope>NUCLEOTIDE SEQUENCE [LARGE SCALE GENOMIC DNA]</scope>
    <source>
        <strain evidence="1 2">BS26</strain>
    </source>
</reference>
<name>A0A1A9I602_9BACT</name>
<dbReference type="KEGG" id="nia:A8C56_21000"/>
<dbReference type="AlphaFoldDB" id="A0A1A9I602"/>
<proteinExistence type="predicted"/>
<evidence type="ECO:0000313" key="1">
    <source>
        <dbReference type="EMBL" id="ANH83127.1"/>
    </source>
</evidence>
<gene>
    <name evidence="1" type="ORF">A8C56_21000</name>
</gene>
<organism evidence="1 2">
    <name type="scientific">Niabella ginsenosidivorans</name>
    <dbReference type="NCBI Taxonomy" id="1176587"/>
    <lineage>
        <taxon>Bacteria</taxon>
        <taxon>Pseudomonadati</taxon>
        <taxon>Bacteroidota</taxon>
        <taxon>Chitinophagia</taxon>
        <taxon>Chitinophagales</taxon>
        <taxon>Chitinophagaceae</taxon>
        <taxon>Niabella</taxon>
    </lineage>
</organism>
<sequence length="236" mass="27321">MELKYFIFCLFAPGYICSAQQHTDLQEYGLKGNLRKATIYNYWNVPASLNKDSAVLYDEEIFYFNKQGNTDSVLSFTGSGPEDELIKKQKTTITYRNGRRSEVVYNYTSGETDTVQRMVLNDSTYKTNLTSKTGGQTTFQEFHLDKDYRVYKTQITVLDQNKKPVLTQSNEICEKDNSGFYHTAICSFSDLDNGAKKKTAIIYSGFDRYGNPQKTVLTHTGKDNKLEMRRYKFEYY</sequence>